<protein>
    <submittedName>
        <fullName evidence="3">Bifunctional hemolysin/adenylate cyclase</fullName>
    </submittedName>
</protein>
<dbReference type="AlphaFoldDB" id="A0A1E3H2M9"/>
<dbReference type="RefSeq" id="WP_069306834.1">
    <property type="nucleotide sequence ID" value="NZ_MCRJ01000046.1"/>
</dbReference>
<dbReference type="Gene3D" id="2.150.10.10">
    <property type="entry name" value="Serralysin-like metalloprotease, C-terminal"/>
    <property type="match status" value="3"/>
</dbReference>
<keyword evidence="4" id="KW-1185">Reference proteome</keyword>
<comment type="subcellular location">
    <subcellularLocation>
        <location evidence="1">Secreted</location>
    </subcellularLocation>
</comment>
<organism evidence="3 4">
    <name type="scientific">Methylobrevis pamukkalensis</name>
    <dbReference type="NCBI Taxonomy" id="1439726"/>
    <lineage>
        <taxon>Bacteria</taxon>
        <taxon>Pseudomonadati</taxon>
        <taxon>Pseudomonadota</taxon>
        <taxon>Alphaproteobacteria</taxon>
        <taxon>Hyphomicrobiales</taxon>
        <taxon>Pleomorphomonadaceae</taxon>
        <taxon>Methylobrevis</taxon>
    </lineage>
</organism>
<comment type="caution">
    <text evidence="3">The sequence shown here is derived from an EMBL/GenBank/DDBJ whole genome shotgun (WGS) entry which is preliminary data.</text>
</comment>
<dbReference type="PRINTS" id="PR00313">
    <property type="entry name" value="CABNDNGRPT"/>
</dbReference>
<dbReference type="SUPFAM" id="SSF51120">
    <property type="entry name" value="beta-Roll"/>
    <property type="match status" value="3"/>
</dbReference>
<dbReference type="InterPro" id="IPR050557">
    <property type="entry name" value="RTX_toxin/Mannuronan_C5-epim"/>
</dbReference>
<dbReference type="InterPro" id="IPR001343">
    <property type="entry name" value="Hemolysn_Ca-bd"/>
</dbReference>
<gene>
    <name evidence="3" type="primary">cya_6</name>
    <name evidence="3" type="ORF">A6302_02119</name>
</gene>
<proteinExistence type="predicted"/>
<dbReference type="GO" id="GO:0005509">
    <property type="term" value="F:calcium ion binding"/>
    <property type="evidence" value="ECO:0007669"/>
    <property type="project" value="InterPro"/>
</dbReference>
<evidence type="ECO:0000256" key="2">
    <source>
        <dbReference type="ARBA" id="ARBA00022525"/>
    </source>
</evidence>
<dbReference type="InterPro" id="IPR011049">
    <property type="entry name" value="Serralysin-like_metalloprot_C"/>
</dbReference>
<dbReference type="PROSITE" id="PS00330">
    <property type="entry name" value="HEMOLYSIN_CALCIUM"/>
    <property type="match status" value="7"/>
</dbReference>
<dbReference type="EMBL" id="MCRJ01000046">
    <property type="protein sequence ID" value="ODN70577.1"/>
    <property type="molecule type" value="Genomic_DNA"/>
</dbReference>
<dbReference type="GO" id="GO:0005576">
    <property type="term" value="C:extracellular region"/>
    <property type="evidence" value="ECO:0007669"/>
    <property type="project" value="UniProtKB-SubCell"/>
</dbReference>
<evidence type="ECO:0000256" key="1">
    <source>
        <dbReference type="ARBA" id="ARBA00004613"/>
    </source>
</evidence>
<keyword evidence="2" id="KW-0964">Secreted</keyword>
<evidence type="ECO:0000313" key="4">
    <source>
        <dbReference type="Proteomes" id="UP000094622"/>
    </source>
</evidence>
<dbReference type="Proteomes" id="UP000094622">
    <property type="component" value="Unassembled WGS sequence"/>
</dbReference>
<reference evidence="3 4" key="1">
    <citation type="submission" date="2016-07" db="EMBL/GenBank/DDBJ databases">
        <title>Draft Genome Sequence of Methylobrevis pamukkalensis PK2.</title>
        <authorList>
            <person name="Vasilenko O.V."/>
            <person name="Doronina N.V."/>
            <person name="Shmareva M.N."/>
            <person name="Tarlachkov S.V."/>
            <person name="Mustakhimov I."/>
            <person name="Trotsenko Y.A."/>
        </authorList>
    </citation>
    <scope>NUCLEOTIDE SEQUENCE [LARGE SCALE GENOMIC DNA]</scope>
    <source>
        <strain evidence="3 4">PK2</strain>
    </source>
</reference>
<dbReference type="PANTHER" id="PTHR38340">
    <property type="entry name" value="S-LAYER PROTEIN"/>
    <property type="match status" value="1"/>
</dbReference>
<evidence type="ECO:0000313" key="3">
    <source>
        <dbReference type="EMBL" id="ODN70577.1"/>
    </source>
</evidence>
<dbReference type="OrthoDB" id="7876310at2"/>
<dbReference type="Pfam" id="PF00353">
    <property type="entry name" value="HemolysinCabind"/>
    <property type="match status" value="3"/>
</dbReference>
<accession>A0A1E3H2M9</accession>
<sequence>MGYGGADTLLGDEGQDVLRGGDGDDALYGGAGADILVGGRGADILDGGYGGSLFDIASYEGSGSAISYNFSAPNTATGDIAEDTFIQISGIQGTRFDDTVIGDNSNQRFIGGDGDDLLRGSGGDDVLEGGEGQDTLDGGRDHDLLIGGGGGDTMIGGSGVDTASYEHSNHGIVVSFADPGRNTGDALGDTFKGVESLRGSSHDDTLILHPDFGGTMEGLAGNDVLVGSTSWDILYGGDGNDVLIGGHGRDELHGGAGKDVFVFDVAPSSPPASRVNDFKHGVDSFHLDSDVFGGLALGKLAAAAFNDGSLPLDADDRILVNSFNNYLAYDPDGSGSQQAVIIAYLTVGAASITASDFVVV</sequence>
<name>A0A1E3H2M9_9HYPH</name>
<dbReference type="PANTHER" id="PTHR38340:SF1">
    <property type="entry name" value="S-LAYER PROTEIN"/>
    <property type="match status" value="1"/>
</dbReference>
<dbReference type="InterPro" id="IPR018511">
    <property type="entry name" value="Hemolysin-typ_Ca-bd_CS"/>
</dbReference>